<sequence>MLLFIGELVGLSIVTLVIISIVPFLLWVWALIDILKSDFKTDVEKIIWLLLVFFLPFLGWILYVFIGRAQRLKRYS</sequence>
<dbReference type="EMBL" id="BAABGX010000001">
    <property type="protein sequence ID" value="GAA4298436.1"/>
    <property type="molecule type" value="Genomic_DNA"/>
</dbReference>
<gene>
    <name evidence="8" type="ORF">GCM10023183_06700</name>
</gene>
<organism evidence="8 9">
    <name type="scientific">Nibribacter koreensis</name>
    <dbReference type="NCBI Taxonomy" id="1084519"/>
    <lineage>
        <taxon>Bacteria</taxon>
        <taxon>Pseudomonadati</taxon>
        <taxon>Bacteroidota</taxon>
        <taxon>Cytophagia</taxon>
        <taxon>Cytophagales</taxon>
        <taxon>Hymenobacteraceae</taxon>
        <taxon>Nibribacter</taxon>
    </lineage>
</organism>
<evidence type="ECO:0000256" key="3">
    <source>
        <dbReference type="ARBA" id="ARBA00022692"/>
    </source>
</evidence>
<feature type="domain" description="Cardiolipin synthase N-terminal" evidence="7">
    <location>
        <begin position="25"/>
        <end position="68"/>
    </location>
</feature>
<dbReference type="Proteomes" id="UP001501844">
    <property type="component" value="Unassembled WGS sequence"/>
</dbReference>
<feature type="transmembrane region" description="Helical" evidence="6">
    <location>
        <begin position="12"/>
        <end position="34"/>
    </location>
</feature>
<feature type="transmembrane region" description="Helical" evidence="6">
    <location>
        <begin position="46"/>
        <end position="66"/>
    </location>
</feature>
<reference evidence="9" key="1">
    <citation type="journal article" date="2019" name="Int. J. Syst. Evol. Microbiol.">
        <title>The Global Catalogue of Microorganisms (GCM) 10K type strain sequencing project: providing services to taxonomists for standard genome sequencing and annotation.</title>
        <authorList>
            <consortium name="The Broad Institute Genomics Platform"/>
            <consortium name="The Broad Institute Genome Sequencing Center for Infectious Disease"/>
            <person name="Wu L."/>
            <person name="Ma J."/>
        </authorList>
    </citation>
    <scope>NUCLEOTIDE SEQUENCE [LARGE SCALE GENOMIC DNA]</scope>
    <source>
        <strain evidence="9">JCM 17917</strain>
    </source>
</reference>
<evidence type="ECO:0000256" key="6">
    <source>
        <dbReference type="SAM" id="Phobius"/>
    </source>
</evidence>
<keyword evidence="5 6" id="KW-0472">Membrane</keyword>
<comment type="subcellular location">
    <subcellularLocation>
        <location evidence="1">Cell membrane</location>
        <topology evidence="1">Multi-pass membrane protein</topology>
    </subcellularLocation>
</comment>
<evidence type="ECO:0000313" key="9">
    <source>
        <dbReference type="Proteomes" id="UP001501844"/>
    </source>
</evidence>
<keyword evidence="3 6" id="KW-0812">Transmembrane</keyword>
<evidence type="ECO:0000313" key="8">
    <source>
        <dbReference type="EMBL" id="GAA4298436.1"/>
    </source>
</evidence>
<evidence type="ECO:0000256" key="2">
    <source>
        <dbReference type="ARBA" id="ARBA00022475"/>
    </source>
</evidence>
<name>A0ABP8F9P6_9BACT</name>
<evidence type="ECO:0000259" key="7">
    <source>
        <dbReference type="Pfam" id="PF13396"/>
    </source>
</evidence>
<comment type="caution">
    <text evidence="8">The sequence shown here is derived from an EMBL/GenBank/DDBJ whole genome shotgun (WGS) entry which is preliminary data.</text>
</comment>
<dbReference type="InterPro" id="IPR027379">
    <property type="entry name" value="CLS_N"/>
</dbReference>
<dbReference type="RefSeq" id="WP_345162340.1">
    <property type="nucleotide sequence ID" value="NZ_BAABGX010000001.1"/>
</dbReference>
<evidence type="ECO:0000256" key="1">
    <source>
        <dbReference type="ARBA" id="ARBA00004651"/>
    </source>
</evidence>
<evidence type="ECO:0000256" key="5">
    <source>
        <dbReference type="ARBA" id="ARBA00023136"/>
    </source>
</evidence>
<keyword evidence="2" id="KW-1003">Cell membrane</keyword>
<accession>A0ABP8F9P6</accession>
<dbReference type="Pfam" id="PF13396">
    <property type="entry name" value="PLDc_N"/>
    <property type="match status" value="1"/>
</dbReference>
<keyword evidence="4 6" id="KW-1133">Transmembrane helix</keyword>
<proteinExistence type="predicted"/>
<keyword evidence="9" id="KW-1185">Reference proteome</keyword>
<evidence type="ECO:0000256" key="4">
    <source>
        <dbReference type="ARBA" id="ARBA00022989"/>
    </source>
</evidence>
<protein>
    <recommendedName>
        <fullName evidence="7">Cardiolipin synthase N-terminal domain-containing protein</fullName>
    </recommendedName>
</protein>